<dbReference type="Proteomes" id="UP000092445">
    <property type="component" value="Unassembled WGS sequence"/>
</dbReference>
<dbReference type="EnsemblMetazoa" id="GPAI001831-RA">
    <property type="protein sequence ID" value="GPAI001831-PA"/>
    <property type="gene ID" value="GPAI001831"/>
</dbReference>
<name>A0A1A9Z2M0_GLOPL</name>
<accession>A0A1A9Z2M0</accession>
<dbReference type="VEuPathDB" id="VectorBase:GPAI001831"/>
<proteinExistence type="predicted"/>
<protein>
    <submittedName>
        <fullName evidence="1">Uncharacterized protein</fullName>
    </submittedName>
</protein>
<evidence type="ECO:0000313" key="1">
    <source>
        <dbReference type="EnsemblMetazoa" id="GPAI001831-PA"/>
    </source>
</evidence>
<dbReference type="AlphaFoldDB" id="A0A1A9Z2M0"/>
<reference evidence="1" key="2">
    <citation type="submission" date="2020-05" db="UniProtKB">
        <authorList>
            <consortium name="EnsemblMetazoa"/>
        </authorList>
    </citation>
    <scope>IDENTIFICATION</scope>
    <source>
        <strain evidence="1">IAEA</strain>
    </source>
</reference>
<evidence type="ECO:0000313" key="2">
    <source>
        <dbReference type="Proteomes" id="UP000092445"/>
    </source>
</evidence>
<reference evidence="2" key="1">
    <citation type="submission" date="2014-03" db="EMBL/GenBank/DDBJ databases">
        <authorList>
            <person name="Aksoy S."/>
            <person name="Warren W."/>
            <person name="Wilson R.K."/>
        </authorList>
    </citation>
    <scope>NUCLEOTIDE SEQUENCE [LARGE SCALE GENOMIC DNA]</scope>
    <source>
        <strain evidence="2">IAEA</strain>
    </source>
</reference>
<sequence>MLLKDLRPKSAAGTARLVVCQAQHRCQEQINKIKESFGLKDNLKSNHKNKVLSDPYMWHWQIILCHDSNCLRHVWKKCGRFFKYGKSCRPLFSPGSVRLGSVKRRGGLILNLPFRCTLQEILIALRKGTLLRSLKT</sequence>
<organism evidence="1 2">
    <name type="scientific">Glossina pallidipes</name>
    <name type="common">Tsetse fly</name>
    <dbReference type="NCBI Taxonomy" id="7398"/>
    <lineage>
        <taxon>Eukaryota</taxon>
        <taxon>Metazoa</taxon>
        <taxon>Ecdysozoa</taxon>
        <taxon>Arthropoda</taxon>
        <taxon>Hexapoda</taxon>
        <taxon>Insecta</taxon>
        <taxon>Pterygota</taxon>
        <taxon>Neoptera</taxon>
        <taxon>Endopterygota</taxon>
        <taxon>Diptera</taxon>
        <taxon>Brachycera</taxon>
        <taxon>Muscomorpha</taxon>
        <taxon>Hippoboscoidea</taxon>
        <taxon>Glossinidae</taxon>
        <taxon>Glossina</taxon>
    </lineage>
</organism>
<keyword evidence="2" id="KW-1185">Reference proteome</keyword>